<name>A0A382M5C6_9ZZZZ</name>
<dbReference type="InterPro" id="IPR018647">
    <property type="entry name" value="SLFN_3-like_DNA/RNA_helicase"/>
</dbReference>
<reference evidence="2" key="1">
    <citation type="submission" date="2018-05" db="EMBL/GenBank/DDBJ databases">
        <authorList>
            <person name="Lanie J.A."/>
            <person name="Ng W.-L."/>
            <person name="Kazmierczak K.M."/>
            <person name="Andrzejewski T.M."/>
            <person name="Davidsen T.M."/>
            <person name="Wayne K.J."/>
            <person name="Tettelin H."/>
            <person name="Glass J.I."/>
            <person name="Rusch D."/>
            <person name="Podicherti R."/>
            <person name="Tsui H.-C.T."/>
            <person name="Winkler M.E."/>
        </authorList>
    </citation>
    <scope>NUCLEOTIDE SEQUENCE</scope>
</reference>
<evidence type="ECO:0000259" key="1">
    <source>
        <dbReference type="Pfam" id="PF09848"/>
    </source>
</evidence>
<dbReference type="InterPro" id="IPR027417">
    <property type="entry name" value="P-loop_NTPase"/>
</dbReference>
<feature type="non-terminal residue" evidence="2">
    <location>
        <position position="391"/>
    </location>
</feature>
<gene>
    <name evidence="2" type="ORF">METZ01_LOCUS295416</name>
</gene>
<proteinExistence type="predicted"/>
<dbReference type="AlphaFoldDB" id="A0A382M5C6"/>
<evidence type="ECO:0000313" key="2">
    <source>
        <dbReference type="EMBL" id="SVC42562.1"/>
    </source>
</evidence>
<accession>A0A382M5C6</accession>
<organism evidence="2">
    <name type="scientific">marine metagenome</name>
    <dbReference type="NCBI Taxonomy" id="408172"/>
    <lineage>
        <taxon>unclassified sequences</taxon>
        <taxon>metagenomes</taxon>
        <taxon>ecological metagenomes</taxon>
    </lineage>
</organism>
<dbReference type="SUPFAM" id="SSF52540">
    <property type="entry name" value="P-loop containing nucleoside triphosphate hydrolases"/>
    <property type="match status" value="1"/>
</dbReference>
<feature type="non-terminal residue" evidence="2">
    <location>
        <position position="1"/>
    </location>
</feature>
<protein>
    <recommendedName>
        <fullName evidence="1">Schlafen group 3-like DNA/RNA helicase domain-containing protein</fullName>
    </recommendedName>
</protein>
<sequence length="391" mass="43522">FLGGDYEPMPTLVEAARRMFEDGDLPNIRRARAATDPALEICLGIIREAAETKSRRLILLSGVPGAGKTLVGIRLSYDRGTRELAIPRAMRRPGNVTEMVHPEITSVFLSGNGPLVEVLQNALGSNSKNFVQPVRSYVKHHFGERGKRRIPYHHVLIFDEAQRAWDWEKVERGHKGELEGSEPELFINMADRVPGWSVVVGLIGTGQEIHDGEESGVAQWMSAVASSQNPENWSVHAPPSIANTLDGGSIPVFSDNLLSLNTTLRSHFAEELHEWVDGLIGSKEITSDELSSMANVLKNEGFRMYWTNNLSRAKSYMMKRYDGMPGKRYGLIASSRDKALSPSIPNDFMSTKNVRKGAWFNEPPEHPRSCCQLNTCMTEFGVQGLELDFCL</sequence>
<dbReference type="Pfam" id="PF09848">
    <property type="entry name" value="SLFN-g3_helicase"/>
    <property type="match status" value="1"/>
</dbReference>
<dbReference type="EMBL" id="UINC01090535">
    <property type="protein sequence ID" value="SVC42562.1"/>
    <property type="molecule type" value="Genomic_DNA"/>
</dbReference>
<feature type="domain" description="Schlafen group 3-like DNA/RNA helicase" evidence="1">
    <location>
        <begin position="56"/>
        <end position="390"/>
    </location>
</feature>